<reference evidence="1 2" key="1">
    <citation type="submission" date="2020-07" db="EMBL/GenBank/DDBJ databases">
        <title>Halieaceae bacterium, F7430, whole genome shotgun sequencing project.</title>
        <authorList>
            <person name="Jiang S."/>
            <person name="Liu Z.W."/>
            <person name="Du Z.J."/>
        </authorList>
    </citation>
    <scope>NUCLEOTIDE SEQUENCE [LARGE SCALE GENOMIC DNA]</scope>
    <source>
        <strain evidence="1 2">F7430</strain>
    </source>
</reference>
<accession>A0A7W2YIR3</accession>
<dbReference type="AlphaFoldDB" id="A0A7W2YIR3"/>
<evidence type="ECO:0000313" key="2">
    <source>
        <dbReference type="Proteomes" id="UP000539350"/>
    </source>
</evidence>
<dbReference type="RefSeq" id="WP_182169146.1">
    <property type="nucleotide sequence ID" value="NZ_JACFXU010000013.1"/>
</dbReference>
<dbReference type="Pfam" id="PF16264">
    <property type="entry name" value="SatD"/>
    <property type="match status" value="1"/>
</dbReference>
<evidence type="ECO:0008006" key="3">
    <source>
        <dbReference type="Google" id="ProtNLM"/>
    </source>
</evidence>
<name>A0A7W2YIR3_9GAMM</name>
<comment type="caution">
    <text evidence="1">The sequence shown here is derived from an EMBL/GenBank/DDBJ whole genome shotgun (WGS) entry which is preliminary data.</text>
</comment>
<protein>
    <recommendedName>
        <fullName evidence="3">SatD family protein</fullName>
    </recommendedName>
</protein>
<dbReference type="EMBL" id="JACFXU010000013">
    <property type="protein sequence ID" value="MBA6412312.1"/>
    <property type="molecule type" value="Genomic_DNA"/>
</dbReference>
<dbReference type="InterPro" id="IPR032580">
    <property type="entry name" value="SatD"/>
</dbReference>
<keyword evidence="2" id="KW-1185">Reference proteome</keyword>
<evidence type="ECO:0000313" key="1">
    <source>
        <dbReference type="EMBL" id="MBA6412312.1"/>
    </source>
</evidence>
<organism evidence="1 2">
    <name type="scientific">Sediminihaliea albiluteola</name>
    <dbReference type="NCBI Taxonomy" id="2758564"/>
    <lineage>
        <taxon>Bacteria</taxon>
        <taxon>Pseudomonadati</taxon>
        <taxon>Pseudomonadota</taxon>
        <taxon>Gammaproteobacteria</taxon>
        <taxon>Cellvibrionales</taxon>
        <taxon>Halieaceae</taxon>
        <taxon>Sediminihaliea</taxon>
    </lineage>
</organism>
<gene>
    <name evidence="1" type="ORF">H2508_04230</name>
</gene>
<sequence length="213" mass="24020">MYCLALIGDICDSRSLEAKDRAKLQKQLKSLLHSLNEEFAPSLLSPFTLTLGDEFQALFADATTLWPALTTLQAELFPVRLRFGFGLGEIVTDINRESALEMDGPAFYRARDAISFLKGREDIYRVEGLPDMDLIAPTLSLLSDAQNKWKKRRFQVFKAYLATEPVEAIAFDLGISKVAVYKNINDGMLESIEQILKAISQRMNHAMRLGNER</sequence>
<dbReference type="Proteomes" id="UP000539350">
    <property type="component" value="Unassembled WGS sequence"/>
</dbReference>
<proteinExistence type="predicted"/>